<protein>
    <recommendedName>
        <fullName evidence="3">F-box domain-containing protein</fullName>
    </recommendedName>
</protein>
<reference evidence="1 2" key="1">
    <citation type="submission" date="2023-12" db="EMBL/GenBank/DDBJ databases">
        <title>Genome comparison identifies genes involved in endophytic behavior of Lysinibacillus irui and provides insights into its role as a plant-growth promoting bacterium.</title>
        <authorList>
            <person name="Hilario S."/>
            <person name="Matos I."/>
            <person name="Goncalves M.F.M."/>
            <person name="Pardo C.A."/>
            <person name="Santos M.J."/>
        </authorList>
    </citation>
    <scope>NUCLEOTIDE SEQUENCE [LARGE SCALE GENOMIC DNA]</scope>
    <source>
        <strain evidence="1 2">B3</strain>
    </source>
</reference>
<dbReference type="Proteomes" id="UP001289615">
    <property type="component" value="Unassembled WGS sequence"/>
</dbReference>
<comment type="caution">
    <text evidence="1">The sequence shown here is derived from an EMBL/GenBank/DDBJ whole genome shotgun (WGS) entry which is preliminary data.</text>
</comment>
<dbReference type="RefSeq" id="WP_322611962.1">
    <property type="nucleotide sequence ID" value="NZ_JAXLNX010000019.1"/>
</dbReference>
<proteinExistence type="predicted"/>
<evidence type="ECO:0000313" key="2">
    <source>
        <dbReference type="Proteomes" id="UP001289615"/>
    </source>
</evidence>
<dbReference type="EMBL" id="JAXUIA010000014">
    <property type="protein sequence ID" value="MEA0978301.1"/>
    <property type="molecule type" value="Genomic_DNA"/>
</dbReference>
<keyword evidence="2" id="KW-1185">Reference proteome</keyword>
<accession>A0ABU5NQI6</accession>
<gene>
    <name evidence="1" type="ORF">U6C28_18505</name>
</gene>
<evidence type="ECO:0000313" key="1">
    <source>
        <dbReference type="EMBL" id="MEA0978301.1"/>
    </source>
</evidence>
<organism evidence="1 2">
    <name type="scientific">Lysinibacillus irui</name>
    <dbReference type="NCBI Taxonomy" id="2998077"/>
    <lineage>
        <taxon>Bacteria</taxon>
        <taxon>Bacillati</taxon>
        <taxon>Bacillota</taxon>
        <taxon>Bacilli</taxon>
        <taxon>Bacillales</taxon>
        <taxon>Bacillaceae</taxon>
        <taxon>Lysinibacillus</taxon>
    </lineage>
</organism>
<name>A0ABU5NQI6_9BACI</name>
<evidence type="ECO:0008006" key="3">
    <source>
        <dbReference type="Google" id="ProtNLM"/>
    </source>
</evidence>
<sequence>MESAKKIINRDKNGNVIKDLSKVTLPQELEISIFKILNPDLQIKEVKFVS</sequence>